<sequence length="93" mass="10260">MPTDTDESLLYEIVEFPDGEIGLCRAGEGRAEEEPLVTIRFSEESRYFLEQALQNGALSVAKAMIDAGLDAVQELQAEVEVEQDAQPVSHLIH</sequence>
<name>A0AAN2BKV2_9GAMM</name>
<protein>
    <submittedName>
        <fullName evidence="1">Uncharacterized protein</fullName>
    </submittedName>
</protein>
<gene>
    <name evidence="1" type="ORF">MARGE09_P2620</name>
</gene>
<dbReference type="EMBL" id="AP023086">
    <property type="protein sequence ID" value="BCD98419.1"/>
    <property type="molecule type" value="Genomic_DNA"/>
</dbReference>
<dbReference type="RefSeq" id="WP_236982732.1">
    <property type="nucleotide sequence ID" value="NZ_AP023086.1"/>
</dbReference>
<keyword evidence="2" id="KW-1185">Reference proteome</keyword>
<reference evidence="1 2" key="1">
    <citation type="journal article" date="2022" name="IScience">
        <title>An ultrasensitive nanofiber-based assay for enzymatic hydrolysis and deep-sea microbial degradation of cellulose.</title>
        <authorList>
            <person name="Tsudome M."/>
            <person name="Tachioka M."/>
            <person name="Miyazaki M."/>
            <person name="Uchimura K."/>
            <person name="Tsuda M."/>
            <person name="Takaki Y."/>
            <person name="Deguchi S."/>
        </authorList>
    </citation>
    <scope>NUCLEOTIDE SEQUENCE [LARGE SCALE GENOMIC DNA]</scope>
    <source>
        <strain evidence="1 2">GE09</strain>
    </source>
</reference>
<dbReference type="KEGG" id="marq:MARGE09_P2620"/>
<evidence type="ECO:0000313" key="1">
    <source>
        <dbReference type="EMBL" id="BCD98419.1"/>
    </source>
</evidence>
<proteinExistence type="predicted"/>
<evidence type="ECO:0000313" key="2">
    <source>
        <dbReference type="Proteomes" id="UP001320119"/>
    </source>
</evidence>
<organism evidence="1 2">
    <name type="scientific">Marinagarivorans cellulosilyticus</name>
    <dbReference type="NCBI Taxonomy" id="2721545"/>
    <lineage>
        <taxon>Bacteria</taxon>
        <taxon>Pseudomonadati</taxon>
        <taxon>Pseudomonadota</taxon>
        <taxon>Gammaproteobacteria</taxon>
        <taxon>Cellvibrionales</taxon>
        <taxon>Cellvibrionaceae</taxon>
        <taxon>Marinagarivorans</taxon>
    </lineage>
</organism>
<dbReference type="AlphaFoldDB" id="A0AAN2BKV2"/>
<dbReference type="Proteomes" id="UP001320119">
    <property type="component" value="Chromosome"/>
</dbReference>
<accession>A0AAN2BKV2</accession>